<comment type="caution">
    <text evidence="2">The sequence shown here is derived from an EMBL/GenBank/DDBJ whole genome shotgun (WGS) entry which is preliminary data.</text>
</comment>
<dbReference type="Proteomes" id="UP000266841">
    <property type="component" value="Unassembled WGS sequence"/>
</dbReference>
<feature type="region of interest" description="Disordered" evidence="1">
    <location>
        <begin position="317"/>
        <end position="386"/>
    </location>
</feature>
<accession>K0TG27</accession>
<evidence type="ECO:0000313" key="2">
    <source>
        <dbReference type="EMBL" id="EJK76325.1"/>
    </source>
</evidence>
<feature type="region of interest" description="Disordered" evidence="1">
    <location>
        <begin position="443"/>
        <end position="514"/>
    </location>
</feature>
<proteinExistence type="predicted"/>
<reference evidence="2 3" key="1">
    <citation type="journal article" date="2012" name="Genome Biol.">
        <title>Genome and low-iron response of an oceanic diatom adapted to chronic iron limitation.</title>
        <authorList>
            <person name="Lommer M."/>
            <person name="Specht M."/>
            <person name="Roy A.S."/>
            <person name="Kraemer L."/>
            <person name="Andreson R."/>
            <person name="Gutowska M.A."/>
            <person name="Wolf J."/>
            <person name="Bergner S.V."/>
            <person name="Schilhabel M.B."/>
            <person name="Klostermeier U.C."/>
            <person name="Beiko R.G."/>
            <person name="Rosenstiel P."/>
            <person name="Hippler M."/>
            <person name="Laroche J."/>
        </authorList>
    </citation>
    <scope>NUCLEOTIDE SEQUENCE [LARGE SCALE GENOMIC DNA]</scope>
    <source>
        <strain evidence="2 3">CCMP1005</strain>
    </source>
</reference>
<keyword evidence="3" id="KW-1185">Reference proteome</keyword>
<feature type="compositionally biased region" description="Basic residues" evidence="1">
    <location>
        <begin position="494"/>
        <end position="510"/>
    </location>
</feature>
<gene>
    <name evidence="2" type="ORF">THAOC_01918</name>
</gene>
<protein>
    <submittedName>
        <fullName evidence="2">Uncharacterized protein</fullName>
    </submittedName>
</protein>
<dbReference type="AlphaFoldDB" id="K0TG27"/>
<feature type="non-terminal residue" evidence="2">
    <location>
        <position position="632"/>
    </location>
</feature>
<evidence type="ECO:0000313" key="3">
    <source>
        <dbReference type="Proteomes" id="UP000266841"/>
    </source>
</evidence>
<dbReference type="EMBL" id="AGNL01002311">
    <property type="protein sequence ID" value="EJK76325.1"/>
    <property type="molecule type" value="Genomic_DNA"/>
</dbReference>
<name>K0TG27_THAOC</name>
<evidence type="ECO:0000256" key="1">
    <source>
        <dbReference type="SAM" id="MobiDB-lite"/>
    </source>
</evidence>
<organism evidence="2 3">
    <name type="scientific">Thalassiosira oceanica</name>
    <name type="common">Marine diatom</name>
    <dbReference type="NCBI Taxonomy" id="159749"/>
    <lineage>
        <taxon>Eukaryota</taxon>
        <taxon>Sar</taxon>
        <taxon>Stramenopiles</taxon>
        <taxon>Ochrophyta</taxon>
        <taxon>Bacillariophyta</taxon>
        <taxon>Coscinodiscophyceae</taxon>
        <taxon>Thalassiosirophycidae</taxon>
        <taxon>Thalassiosirales</taxon>
        <taxon>Thalassiosiraceae</taxon>
        <taxon>Thalassiosira</taxon>
    </lineage>
</organism>
<sequence length="632" mass="68860">MATSGSGGLWSTRNNVAADVKAAIIELVPQLHNRNGANAEADVKRALDKLKKALNNFDNPVEGSTAKVSTIFDASSALSKVKTSTSITIETIKKEHGGDQCTLEVGDLIKLRDDKKREQATVSGLKMGTMLGCAHVFGSPASKVVHDDEGIMKELDDFTLAEIETAVTAAAVRISETDKVKMKIEALKSTPNYQQPLSEYSTKLDKLTSRLSKSGVTFGPDDKAILMLSALETAARESWGGQSISKAHDELRAAYTSDHIHDSTSYAFILQKAEKADKNRLLADAPAPDEDGDTDVANEAYEADQGWEDALFEDALSGSDSSVDSRRTNRTRASKKSAASTRSRSRRRGYDSDSGSETSSGRSRSRRSKTTTKADKKKGKPKNHNSECVWCNVVGQEPPHPRGITQETGELELTDAELERINEFEWTLVDSTKSNKVKTQSTLYNESDQAHVNDDPTPAHLDPPDDEHQPARTNGETGPISRLNNSTRLQQKYASKHSRRKLRKKERRKQSSIDEEALAAAITTADEEWTVLEDSRTAKAKADTSSRLRTAIDNGHSLARPPVGIIRSAINAGHAAGAAIRRLTKTLQRKGGVKFATANIERTFLATDPPTKFIGRTCDIDMAAKAKETGTI</sequence>
<feature type="compositionally biased region" description="Polar residues" evidence="1">
    <location>
        <begin position="471"/>
        <end position="493"/>
    </location>
</feature>
<feature type="compositionally biased region" description="Basic residues" evidence="1">
    <location>
        <begin position="363"/>
        <end position="383"/>
    </location>
</feature>
<feature type="compositionally biased region" description="Low complexity" evidence="1">
    <location>
        <begin position="352"/>
        <end position="362"/>
    </location>
</feature>